<dbReference type="STRING" id="456900.A0A195C482"/>
<sequence length="79" mass="8929">MANNNSFITVSSFCPNCSSILSLLGEKGVTCYFGDMGMIHEIHFNTEDVDRLLRSTDEGQTVFFTCTKCKFVSVYSNYY</sequence>
<name>A0A195C482_9HYME</name>
<dbReference type="Pfam" id="PF01096">
    <property type="entry name" value="Zn_ribbon_TFIIS"/>
    <property type="match status" value="1"/>
</dbReference>
<keyword evidence="6" id="KW-1185">Reference proteome</keyword>
<reference evidence="5 6" key="1">
    <citation type="submission" date="2016-03" db="EMBL/GenBank/DDBJ databases">
        <title>Cyphomyrmex costatus WGS genome.</title>
        <authorList>
            <person name="Nygaard S."/>
            <person name="Hu H."/>
            <person name="Boomsma J."/>
            <person name="Zhang G."/>
        </authorList>
    </citation>
    <scope>NUCLEOTIDE SEQUENCE [LARGE SCALE GENOMIC DNA]</scope>
    <source>
        <strain evidence="5">MS0001</strain>
        <tissue evidence="5">Whole body</tissue>
    </source>
</reference>
<protein>
    <recommendedName>
        <fullName evidence="4">TFIIS-type domain-containing protein</fullName>
    </recommendedName>
</protein>
<dbReference type="SUPFAM" id="SSF57783">
    <property type="entry name" value="Zinc beta-ribbon"/>
    <property type="match status" value="1"/>
</dbReference>
<dbReference type="AlphaFoldDB" id="A0A195C482"/>
<evidence type="ECO:0000256" key="1">
    <source>
        <dbReference type="ARBA" id="ARBA00022723"/>
    </source>
</evidence>
<dbReference type="GO" id="GO:0008270">
    <property type="term" value="F:zinc ion binding"/>
    <property type="evidence" value="ECO:0007669"/>
    <property type="project" value="UniProtKB-KW"/>
</dbReference>
<accession>A0A195C482</accession>
<proteinExistence type="predicted"/>
<feature type="domain" description="TFIIS-type" evidence="4">
    <location>
        <begin position="53"/>
        <end position="71"/>
    </location>
</feature>
<dbReference type="InterPro" id="IPR001222">
    <property type="entry name" value="Znf_TFIIS"/>
</dbReference>
<dbReference type="Gene3D" id="2.20.25.10">
    <property type="match status" value="1"/>
</dbReference>
<keyword evidence="3" id="KW-0862">Zinc</keyword>
<evidence type="ECO:0000259" key="4">
    <source>
        <dbReference type="Pfam" id="PF01096"/>
    </source>
</evidence>
<gene>
    <name evidence="5" type="ORF">ALC62_14581</name>
</gene>
<dbReference type="Proteomes" id="UP000078542">
    <property type="component" value="Unassembled WGS sequence"/>
</dbReference>
<evidence type="ECO:0000313" key="5">
    <source>
        <dbReference type="EMBL" id="KYM94986.1"/>
    </source>
</evidence>
<evidence type="ECO:0000256" key="3">
    <source>
        <dbReference type="ARBA" id="ARBA00022833"/>
    </source>
</evidence>
<dbReference type="GO" id="GO:0006351">
    <property type="term" value="P:DNA-templated transcription"/>
    <property type="evidence" value="ECO:0007669"/>
    <property type="project" value="InterPro"/>
</dbReference>
<evidence type="ECO:0000313" key="6">
    <source>
        <dbReference type="Proteomes" id="UP000078542"/>
    </source>
</evidence>
<dbReference type="EMBL" id="KQ978344">
    <property type="protein sequence ID" value="KYM94986.1"/>
    <property type="molecule type" value="Genomic_DNA"/>
</dbReference>
<keyword evidence="1" id="KW-0479">Metal-binding</keyword>
<keyword evidence="2" id="KW-0863">Zinc-finger</keyword>
<evidence type="ECO:0000256" key="2">
    <source>
        <dbReference type="ARBA" id="ARBA00022771"/>
    </source>
</evidence>
<dbReference type="GO" id="GO:0003676">
    <property type="term" value="F:nucleic acid binding"/>
    <property type="evidence" value="ECO:0007669"/>
    <property type="project" value="InterPro"/>
</dbReference>
<organism evidence="5 6">
    <name type="scientific">Cyphomyrmex costatus</name>
    <dbReference type="NCBI Taxonomy" id="456900"/>
    <lineage>
        <taxon>Eukaryota</taxon>
        <taxon>Metazoa</taxon>
        <taxon>Ecdysozoa</taxon>
        <taxon>Arthropoda</taxon>
        <taxon>Hexapoda</taxon>
        <taxon>Insecta</taxon>
        <taxon>Pterygota</taxon>
        <taxon>Neoptera</taxon>
        <taxon>Endopterygota</taxon>
        <taxon>Hymenoptera</taxon>
        <taxon>Apocrita</taxon>
        <taxon>Aculeata</taxon>
        <taxon>Formicoidea</taxon>
        <taxon>Formicidae</taxon>
        <taxon>Myrmicinae</taxon>
        <taxon>Cyphomyrmex</taxon>
    </lineage>
</organism>